<evidence type="ECO:0000313" key="1">
    <source>
        <dbReference type="EMBL" id="KAG1807850.1"/>
    </source>
</evidence>
<keyword evidence="2" id="KW-1185">Reference proteome</keyword>
<dbReference type="SUPFAM" id="SSF51735">
    <property type="entry name" value="NAD(P)-binding Rossmann-fold domains"/>
    <property type="match status" value="1"/>
</dbReference>
<organism evidence="1 2">
    <name type="scientific">Suillus subaureus</name>
    <dbReference type="NCBI Taxonomy" id="48587"/>
    <lineage>
        <taxon>Eukaryota</taxon>
        <taxon>Fungi</taxon>
        <taxon>Dikarya</taxon>
        <taxon>Basidiomycota</taxon>
        <taxon>Agaricomycotina</taxon>
        <taxon>Agaricomycetes</taxon>
        <taxon>Agaricomycetidae</taxon>
        <taxon>Boletales</taxon>
        <taxon>Suillineae</taxon>
        <taxon>Suillaceae</taxon>
        <taxon>Suillus</taxon>
    </lineage>
</organism>
<evidence type="ECO:0000313" key="2">
    <source>
        <dbReference type="Proteomes" id="UP000807769"/>
    </source>
</evidence>
<comment type="caution">
    <text evidence="1">The sequence shown here is derived from an EMBL/GenBank/DDBJ whole genome shotgun (WGS) entry which is preliminary data.</text>
</comment>
<dbReference type="GeneID" id="64634992"/>
<reference evidence="1" key="1">
    <citation type="journal article" date="2020" name="New Phytol.">
        <title>Comparative genomics reveals dynamic genome evolution in host specialist ectomycorrhizal fungi.</title>
        <authorList>
            <person name="Lofgren L.A."/>
            <person name="Nguyen N.H."/>
            <person name="Vilgalys R."/>
            <person name="Ruytinx J."/>
            <person name="Liao H.L."/>
            <person name="Branco S."/>
            <person name="Kuo A."/>
            <person name="LaButti K."/>
            <person name="Lipzen A."/>
            <person name="Andreopoulos W."/>
            <person name="Pangilinan J."/>
            <person name="Riley R."/>
            <person name="Hundley H."/>
            <person name="Na H."/>
            <person name="Barry K."/>
            <person name="Grigoriev I.V."/>
            <person name="Stajich J.E."/>
            <person name="Kennedy P.G."/>
        </authorList>
    </citation>
    <scope>NUCLEOTIDE SEQUENCE</scope>
    <source>
        <strain evidence="1">MN1</strain>
    </source>
</reference>
<protein>
    <submittedName>
        <fullName evidence="1">Uncharacterized protein</fullName>
    </submittedName>
</protein>
<dbReference type="AlphaFoldDB" id="A0A9P7J8F3"/>
<dbReference type="OrthoDB" id="429813at2759"/>
<sequence>MVEKYSVGFCSSARDNSVALIDRRRQDDHAIILTGSTSGLGSYSLSSLLQRGNVSVKTGFEGRGLDIIFLQSEKPVHAETDTFHDDPSLDEQLYQKIRASVTGTVIITTSNEGNAEFLDLALSSPRHPKPGFVFTASTLTAQGRCGANGPFSEEVEYDARIVAEGPGYATSKYVCERQVASKELIKYRKGSHEELEEPPIVVNLVHPRPIAWGAIMRPVAHAIAEHKPITSVPLPLIPLLVPLENLESSAKDARKENIKRMPAIKLLDFMRFMIRSDITIRASGEMPSEAGDSTPFATDVAQQVSPTVEELKPLSSADAVQWMDYWAAAGMFK</sequence>
<dbReference type="Proteomes" id="UP000807769">
    <property type="component" value="Unassembled WGS sequence"/>
</dbReference>
<dbReference type="InterPro" id="IPR036291">
    <property type="entry name" value="NAD(P)-bd_dom_sf"/>
</dbReference>
<proteinExistence type="predicted"/>
<gene>
    <name evidence="1" type="ORF">BJ212DRAFT_1485426</name>
</gene>
<accession>A0A9P7J8F3</accession>
<dbReference type="Gene3D" id="3.40.50.720">
    <property type="entry name" value="NAD(P)-binding Rossmann-like Domain"/>
    <property type="match status" value="2"/>
</dbReference>
<name>A0A9P7J8F3_9AGAM</name>
<dbReference type="RefSeq" id="XP_041188308.1">
    <property type="nucleotide sequence ID" value="XM_041340976.1"/>
</dbReference>
<dbReference type="EMBL" id="JABBWG010000041">
    <property type="protein sequence ID" value="KAG1807850.1"/>
    <property type="molecule type" value="Genomic_DNA"/>
</dbReference>